<sequence length="75" mass="8666">MCKKLGFEKTITCHGLRHTHASTMLYKGINILYVSKRLGHSSLNVTMSVYSHILKELEEKDNENIKKIFSEINDK</sequence>
<dbReference type="InterPro" id="IPR013762">
    <property type="entry name" value="Integrase-like_cat_sf"/>
</dbReference>
<dbReference type="InterPro" id="IPR002104">
    <property type="entry name" value="Integrase_catalytic"/>
</dbReference>
<evidence type="ECO:0000313" key="3">
    <source>
        <dbReference type="Proteomes" id="UP000031847"/>
    </source>
</evidence>
<proteinExistence type="predicted"/>
<reference evidence="2 3" key="1">
    <citation type="submission" date="2015-01" db="EMBL/GenBank/DDBJ databases">
        <title>Lactococcus lactis subsp.lactis JCM 5805 whole genome shotgun sequence.</title>
        <authorList>
            <person name="Fujii T."/>
            <person name="Tomita Y."/>
            <person name="Ikushima S."/>
            <person name="Fujiwara D."/>
        </authorList>
    </citation>
    <scope>NUCLEOTIDE SEQUENCE [LARGE SCALE GENOMIC DNA]</scope>
    <source>
        <strain evidence="2 3">JCM 5805</strain>
    </source>
</reference>
<dbReference type="Proteomes" id="UP000031847">
    <property type="component" value="Unassembled WGS sequence"/>
</dbReference>
<comment type="caution">
    <text evidence="2">The sequence shown here is derived from an EMBL/GenBank/DDBJ whole genome shotgun (WGS) entry which is preliminary data.</text>
</comment>
<dbReference type="AlphaFoldDB" id="A0A0B8QRT1"/>
<dbReference type="GO" id="GO:0006310">
    <property type="term" value="P:DNA recombination"/>
    <property type="evidence" value="ECO:0007669"/>
    <property type="project" value="UniProtKB-KW"/>
</dbReference>
<dbReference type="GO" id="GO:0003677">
    <property type="term" value="F:DNA binding"/>
    <property type="evidence" value="ECO:0007669"/>
    <property type="project" value="InterPro"/>
</dbReference>
<dbReference type="GO" id="GO:0015074">
    <property type="term" value="P:DNA integration"/>
    <property type="evidence" value="ECO:0007669"/>
    <property type="project" value="InterPro"/>
</dbReference>
<dbReference type="PATRIC" id="fig|1360.96.peg.282"/>
<evidence type="ECO:0000313" key="2">
    <source>
        <dbReference type="EMBL" id="GAM81366.1"/>
    </source>
</evidence>
<dbReference type="EMBL" id="BBSI01000040">
    <property type="protein sequence ID" value="GAM81366.1"/>
    <property type="molecule type" value="Genomic_DNA"/>
</dbReference>
<dbReference type="PROSITE" id="PS51898">
    <property type="entry name" value="TYR_RECOMBINASE"/>
    <property type="match status" value="1"/>
</dbReference>
<keyword evidence="1" id="KW-0233">DNA recombination</keyword>
<name>A0A0B8QRT1_LACLL</name>
<evidence type="ECO:0000256" key="1">
    <source>
        <dbReference type="ARBA" id="ARBA00023172"/>
    </source>
</evidence>
<gene>
    <name evidence="2" type="ORF">JCM5805K_2490</name>
</gene>
<dbReference type="InterPro" id="IPR011010">
    <property type="entry name" value="DNA_brk_join_enz"/>
</dbReference>
<dbReference type="SUPFAM" id="SSF56349">
    <property type="entry name" value="DNA breaking-rejoining enzymes"/>
    <property type="match status" value="1"/>
</dbReference>
<dbReference type="Gene3D" id="1.10.443.10">
    <property type="entry name" value="Intergrase catalytic core"/>
    <property type="match status" value="1"/>
</dbReference>
<dbReference type="Pfam" id="PF00589">
    <property type="entry name" value="Phage_integrase"/>
    <property type="match status" value="1"/>
</dbReference>
<accession>A0A0B8QRT1</accession>
<organism evidence="2 3">
    <name type="scientific">Lactococcus lactis subsp. lactis</name>
    <name type="common">Streptococcus lactis</name>
    <dbReference type="NCBI Taxonomy" id="1360"/>
    <lineage>
        <taxon>Bacteria</taxon>
        <taxon>Bacillati</taxon>
        <taxon>Bacillota</taxon>
        <taxon>Bacilli</taxon>
        <taxon>Lactobacillales</taxon>
        <taxon>Streptococcaceae</taxon>
        <taxon>Lactococcus</taxon>
    </lineage>
</organism>
<protein>
    <submittedName>
        <fullName evidence="2">Integrase</fullName>
    </submittedName>
</protein>